<evidence type="ECO:0000256" key="10">
    <source>
        <dbReference type="SAM" id="Phobius"/>
    </source>
</evidence>
<dbReference type="GO" id="GO:0009425">
    <property type="term" value="C:bacterial-type flagellum basal body"/>
    <property type="evidence" value="ECO:0007669"/>
    <property type="project" value="UniProtKB-SubCell"/>
</dbReference>
<feature type="transmembrane region" description="Helical" evidence="10">
    <location>
        <begin position="6"/>
        <end position="27"/>
    </location>
</feature>
<keyword evidence="7" id="KW-0975">Bacterial flagellum</keyword>
<keyword evidence="11" id="KW-0969">Cilium</keyword>
<evidence type="ECO:0000256" key="5">
    <source>
        <dbReference type="ARBA" id="ARBA00022989"/>
    </source>
</evidence>
<dbReference type="InterPro" id="IPR022781">
    <property type="entry name" value="Flagellar_biosynth_FliO"/>
</dbReference>
<reference evidence="11 12" key="1">
    <citation type="submission" date="2019-03" db="EMBL/GenBank/DDBJ databases">
        <title>Genomic Encyclopedia of Type Strains, Phase IV (KMG-IV): sequencing the most valuable type-strain genomes for metagenomic binning, comparative biology and taxonomic classification.</title>
        <authorList>
            <person name="Goeker M."/>
        </authorList>
    </citation>
    <scope>NUCLEOTIDE SEQUENCE [LARGE SCALE GENOMIC DNA]</scope>
    <source>
        <strain evidence="11 12">DSM 101688</strain>
    </source>
</reference>
<keyword evidence="11" id="KW-0282">Flagellum</keyword>
<keyword evidence="4 10" id="KW-0812">Transmembrane</keyword>
<dbReference type="GO" id="GO:0005886">
    <property type="term" value="C:plasma membrane"/>
    <property type="evidence" value="ECO:0007669"/>
    <property type="project" value="UniProtKB-SubCell"/>
</dbReference>
<evidence type="ECO:0000256" key="4">
    <source>
        <dbReference type="ARBA" id="ARBA00022692"/>
    </source>
</evidence>
<dbReference type="Pfam" id="PF04347">
    <property type="entry name" value="FliO"/>
    <property type="match status" value="1"/>
</dbReference>
<evidence type="ECO:0000256" key="3">
    <source>
        <dbReference type="ARBA" id="ARBA00022475"/>
    </source>
</evidence>
<evidence type="ECO:0000256" key="1">
    <source>
        <dbReference type="ARBA" id="ARBA00004117"/>
    </source>
</evidence>
<gene>
    <name evidence="11" type="ORF">EDD55_104122</name>
</gene>
<evidence type="ECO:0000256" key="7">
    <source>
        <dbReference type="ARBA" id="ARBA00023143"/>
    </source>
</evidence>
<dbReference type="RefSeq" id="WP_132938769.1">
    <property type="nucleotide sequence ID" value="NZ_CP119676.1"/>
</dbReference>
<comment type="caution">
    <text evidence="11">The sequence shown here is derived from an EMBL/GenBank/DDBJ whole genome shotgun (WGS) entry which is preliminary data.</text>
</comment>
<dbReference type="InterPro" id="IPR052205">
    <property type="entry name" value="FliO/MopB"/>
</dbReference>
<sequence length="117" mass="12327">MEPTNYLRFALALVFVVALIVGLAGLARRYGFAGAAPVVARRARRLKLLEVLPLDSKRRLVLVRRDDREHLVLLGASTETVLESAPAPSPSVAASGTGQTSLPNDARNAANAGGPLS</sequence>
<dbReference type="AlphaFoldDB" id="A0A4V2UNR2"/>
<evidence type="ECO:0000256" key="2">
    <source>
        <dbReference type="ARBA" id="ARBA00004236"/>
    </source>
</evidence>
<evidence type="ECO:0000313" key="11">
    <source>
        <dbReference type="EMBL" id="TCS63031.1"/>
    </source>
</evidence>
<organism evidence="11 12">
    <name type="scientific">Varunaivibrio sulfuroxidans</name>
    <dbReference type="NCBI Taxonomy" id="1773489"/>
    <lineage>
        <taxon>Bacteria</taxon>
        <taxon>Pseudomonadati</taxon>
        <taxon>Pseudomonadota</taxon>
        <taxon>Alphaproteobacteria</taxon>
        <taxon>Rhodospirillales</taxon>
        <taxon>Magnetovibrionaceae</taxon>
        <taxon>Varunaivibrio</taxon>
    </lineage>
</organism>
<comment type="subcellular location">
    <subcellularLocation>
        <location evidence="1">Bacterial flagellum basal body</location>
    </subcellularLocation>
    <subcellularLocation>
        <location evidence="2">Cell membrane</location>
    </subcellularLocation>
</comment>
<dbReference type="GO" id="GO:0044781">
    <property type="term" value="P:bacterial-type flagellum organization"/>
    <property type="evidence" value="ECO:0007669"/>
    <property type="project" value="InterPro"/>
</dbReference>
<protein>
    <submittedName>
        <fullName evidence="11">Flagellar protein FliO/FliZ</fullName>
    </submittedName>
</protein>
<feature type="region of interest" description="Disordered" evidence="9">
    <location>
        <begin position="81"/>
        <end position="117"/>
    </location>
</feature>
<evidence type="ECO:0000256" key="9">
    <source>
        <dbReference type="SAM" id="MobiDB-lite"/>
    </source>
</evidence>
<accession>A0A4V2UNR2</accession>
<name>A0A4V2UNR2_9PROT</name>
<feature type="compositionally biased region" description="Low complexity" evidence="9">
    <location>
        <begin position="84"/>
        <end position="95"/>
    </location>
</feature>
<evidence type="ECO:0000313" key="12">
    <source>
        <dbReference type="Proteomes" id="UP000295304"/>
    </source>
</evidence>
<keyword evidence="6 10" id="KW-0472">Membrane</keyword>
<dbReference type="EMBL" id="SLZW01000004">
    <property type="protein sequence ID" value="TCS63031.1"/>
    <property type="molecule type" value="Genomic_DNA"/>
</dbReference>
<evidence type="ECO:0000256" key="6">
    <source>
        <dbReference type="ARBA" id="ARBA00023136"/>
    </source>
</evidence>
<evidence type="ECO:0000256" key="8">
    <source>
        <dbReference type="ARBA" id="ARBA00037937"/>
    </source>
</evidence>
<proteinExistence type="inferred from homology"/>
<keyword evidence="12" id="KW-1185">Reference proteome</keyword>
<keyword evidence="3" id="KW-1003">Cell membrane</keyword>
<dbReference type="PANTHER" id="PTHR38766">
    <property type="entry name" value="FLAGELLAR PROTEIN FLIO"/>
    <property type="match status" value="1"/>
</dbReference>
<keyword evidence="11" id="KW-0966">Cell projection</keyword>
<dbReference type="Proteomes" id="UP000295304">
    <property type="component" value="Unassembled WGS sequence"/>
</dbReference>
<dbReference type="PANTHER" id="PTHR38766:SF1">
    <property type="entry name" value="FLAGELLAR PROTEIN FLIO"/>
    <property type="match status" value="1"/>
</dbReference>
<comment type="similarity">
    <text evidence="8">Belongs to the FliO/MopB family.</text>
</comment>
<keyword evidence="5 10" id="KW-1133">Transmembrane helix</keyword>